<comment type="caution">
    <text evidence="2">The sequence shown here is derived from an EMBL/GenBank/DDBJ whole genome shotgun (WGS) entry which is preliminary data.</text>
</comment>
<reference evidence="2" key="1">
    <citation type="journal article" date="2022" name="Int. J. Mol. Sci.">
        <title>Draft Genome of Tanacetum Coccineum: Genomic Comparison of Closely Related Tanacetum-Family Plants.</title>
        <authorList>
            <person name="Yamashiro T."/>
            <person name="Shiraishi A."/>
            <person name="Nakayama K."/>
            <person name="Satake H."/>
        </authorList>
    </citation>
    <scope>NUCLEOTIDE SEQUENCE</scope>
</reference>
<reference evidence="2" key="2">
    <citation type="submission" date="2022-01" db="EMBL/GenBank/DDBJ databases">
        <authorList>
            <person name="Yamashiro T."/>
            <person name="Shiraishi A."/>
            <person name="Satake H."/>
            <person name="Nakayama K."/>
        </authorList>
    </citation>
    <scope>NUCLEOTIDE SEQUENCE</scope>
</reference>
<name>A0ABQ5D4U9_9ASTR</name>
<organism evidence="2 3">
    <name type="scientific">Tanacetum coccineum</name>
    <dbReference type="NCBI Taxonomy" id="301880"/>
    <lineage>
        <taxon>Eukaryota</taxon>
        <taxon>Viridiplantae</taxon>
        <taxon>Streptophyta</taxon>
        <taxon>Embryophyta</taxon>
        <taxon>Tracheophyta</taxon>
        <taxon>Spermatophyta</taxon>
        <taxon>Magnoliopsida</taxon>
        <taxon>eudicotyledons</taxon>
        <taxon>Gunneridae</taxon>
        <taxon>Pentapetalae</taxon>
        <taxon>asterids</taxon>
        <taxon>campanulids</taxon>
        <taxon>Asterales</taxon>
        <taxon>Asteraceae</taxon>
        <taxon>Asteroideae</taxon>
        <taxon>Anthemideae</taxon>
        <taxon>Anthemidinae</taxon>
        <taxon>Tanacetum</taxon>
    </lineage>
</organism>
<gene>
    <name evidence="2" type="ORF">Tco_0923657</name>
</gene>
<accession>A0ABQ5D4U9</accession>
<evidence type="ECO:0000313" key="2">
    <source>
        <dbReference type="EMBL" id="GJT33238.1"/>
    </source>
</evidence>
<evidence type="ECO:0000313" key="3">
    <source>
        <dbReference type="Proteomes" id="UP001151760"/>
    </source>
</evidence>
<dbReference type="EMBL" id="BQNB010014862">
    <property type="protein sequence ID" value="GJT33238.1"/>
    <property type="molecule type" value="Genomic_DNA"/>
</dbReference>
<protein>
    <submittedName>
        <fullName evidence="2">Uncharacterized protein</fullName>
    </submittedName>
</protein>
<keyword evidence="3" id="KW-1185">Reference proteome</keyword>
<sequence>MKRDGGTSIKAASVPAPCLGKRLGPPPSMAVASVSGRPLIRTSTHACTSGRSLALGGSVAGGFAGKAKAETMRHQMDPLDALARSALSHDAEYDEIPKDDFVTATRGEEIELTLFPLAPGLYHMSYPYEGVSSPLYTKKEWDGSHAPESNILCKDIF</sequence>
<proteinExistence type="predicted"/>
<evidence type="ECO:0000256" key="1">
    <source>
        <dbReference type="SAM" id="MobiDB-lite"/>
    </source>
</evidence>
<dbReference type="Proteomes" id="UP001151760">
    <property type="component" value="Unassembled WGS sequence"/>
</dbReference>
<feature type="region of interest" description="Disordered" evidence="1">
    <location>
        <begin position="1"/>
        <end position="22"/>
    </location>
</feature>